<evidence type="ECO:0000313" key="3">
    <source>
        <dbReference type="Proteomes" id="UP000002748"/>
    </source>
</evidence>
<proteinExistence type="predicted"/>
<feature type="compositionally biased region" description="Acidic residues" evidence="1">
    <location>
        <begin position="204"/>
        <end position="215"/>
    </location>
</feature>
<evidence type="ECO:0000313" key="2">
    <source>
        <dbReference type="EMBL" id="EJT47315.1"/>
    </source>
</evidence>
<feature type="compositionally biased region" description="Polar residues" evidence="1">
    <location>
        <begin position="29"/>
        <end position="59"/>
    </location>
</feature>
<dbReference type="AlphaFoldDB" id="J4U9J8"/>
<reference evidence="2 3" key="1">
    <citation type="journal article" date="2012" name="Eukaryot. Cell">
        <title>Draft genome sequence of CBS 2479, the standard type strain of Trichosporon asahii.</title>
        <authorList>
            <person name="Yang R.Y."/>
            <person name="Li H.T."/>
            <person name="Zhu H."/>
            <person name="Zhou G.P."/>
            <person name="Wang M."/>
            <person name="Wang L."/>
        </authorList>
    </citation>
    <scope>NUCLEOTIDE SEQUENCE [LARGE SCALE GENOMIC DNA]</scope>
    <source>
        <strain evidence="3">ATCC 90039 / CBS 2479 / JCM 2466 / KCTC 7840 / NCYC 2677 / UAMH 7654</strain>
    </source>
</reference>
<sequence>MTRPPKSAESPLTDSSGGGPHNHRAFPAQHTTLPSTSQAVSNMSNLPKHQGSPRISQDRYSMPSPEVQALRNEISPDSPGPNTDQFSLTVRDLHHSDESNQIIAAGELSQWKRMNRDLPEGLSDVHAPQPATMGDAVQQVAPRPSPKSSSTIRKPDGPFTSSAPTSGIGSVSAQPDAEVPKMTINTPQGPRTFVSYTPGPPSDTSDDVTDTEAMEDLLNPDVPKMTINTPQGPRTFVSVRPRPPRNESRGSTPARGTAPLRPLIMRRPPGGFQPIVARRVRVFQDSPYSYEPVDERWNEYIESPSRSVPDGVRVAPSPSSSPDPLAGQQAATLSPHSPSDSFLDSSTPIQDRSKELEAEPALPPGSLSGPRTKISQSIQRPVKPRPRSK</sequence>
<dbReference type="Proteomes" id="UP000002748">
    <property type="component" value="Unassembled WGS sequence"/>
</dbReference>
<organism evidence="2 3">
    <name type="scientific">Trichosporon asahii var. asahii (strain ATCC 90039 / CBS 2479 / JCM 2466 / KCTC 7840 / NBRC 103889/ NCYC 2677 / UAMH 7654)</name>
    <name type="common">Yeast</name>
    <dbReference type="NCBI Taxonomy" id="1186058"/>
    <lineage>
        <taxon>Eukaryota</taxon>
        <taxon>Fungi</taxon>
        <taxon>Dikarya</taxon>
        <taxon>Basidiomycota</taxon>
        <taxon>Agaricomycotina</taxon>
        <taxon>Tremellomycetes</taxon>
        <taxon>Trichosporonales</taxon>
        <taxon>Trichosporonaceae</taxon>
        <taxon>Trichosporon</taxon>
    </lineage>
</organism>
<dbReference type="EMBL" id="ALBS01000258">
    <property type="protein sequence ID" value="EJT47315.1"/>
    <property type="molecule type" value="Genomic_DNA"/>
</dbReference>
<accession>J4U9J8</accession>
<dbReference type="VEuPathDB" id="FungiDB:A1Q1_03944"/>
<dbReference type="RefSeq" id="XP_014177844.1">
    <property type="nucleotide sequence ID" value="XM_014322369.1"/>
</dbReference>
<dbReference type="KEGG" id="tasa:A1Q1_03944"/>
<dbReference type="HOGENOM" id="CLU_710162_0_0_1"/>
<name>J4U9J8_TRIAS</name>
<feature type="region of interest" description="Disordered" evidence="1">
    <location>
        <begin position="114"/>
        <end position="277"/>
    </location>
</feature>
<feature type="region of interest" description="Disordered" evidence="1">
    <location>
        <begin position="1"/>
        <end position="97"/>
    </location>
</feature>
<gene>
    <name evidence="2" type="ORF">A1Q1_03944</name>
</gene>
<dbReference type="GeneID" id="25987457"/>
<comment type="caution">
    <text evidence="2">The sequence shown here is derived from an EMBL/GenBank/DDBJ whole genome shotgun (WGS) entry which is preliminary data.</text>
</comment>
<feature type="compositionally biased region" description="Polar residues" evidence="1">
    <location>
        <begin position="329"/>
        <end position="350"/>
    </location>
</feature>
<protein>
    <submittedName>
        <fullName evidence="2">Uncharacterized protein</fullName>
    </submittedName>
</protein>
<evidence type="ECO:0000256" key="1">
    <source>
        <dbReference type="SAM" id="MobiDB-lite"/>
    </source>
</evidence>
<feature type="region of interest" description="Disordered" evidence="1">
    <location>
        <begin position="301"/>
        <end position="389"/>
    </location>
</feature>
<feature type="compositionally biased region" description="Polar residues" evidence="1">
    <location>
        <begin position="159"/>
        <end position="173"/>
    </location>
</feature>